<proteinExistence type="predicted"/>
<dbReference type="RefSeq" id="WP_203909962.1">
    <property type="nucleotide sequence ID" value="NZ_BONY01000024.1"/>
</dbReference>
<organism evidence="1 2">
    <name type="scientific">Rhizocola hellebori</name>
    <dbReference type="NCBI Taxonomy" id="1392758"/>
    <lineage>
        <taxon>Bacteria</taxon>
        <taxon>Bacillati</taxon>
        <taxon>Actinomycetota</taxon>
        <taxon>Actinomycetes</taxon>
        <taxon>Micromonosporales</taxon>
        <taxon>Micromonosporaceae</taxon>
        <taxon>Rhizocola</taxon>
    </lineage>
</organism>
<evidence type="ECO:0000313" key="1">
    <source>
        <dbReference type="EMBL" id="GIH06141.1"/>
    </source>
</evidence>
<evidence type="ECO:0000313" key="2">
    <source>
        <dbReference type="Proteomes" id="UP000612899"/>
    </source>
</evidence>
<dbReference type="AlphaFoldDB" id="A0A8J3QAL3"/>
<dbReference type="EMBL" id="BONY01000024">
    <property type="protein sequence ID" value="GIH06141.1"/>
    <property type="molecule type" value="Genomic_DNA"/>
</dbReference>
<keyword evidence="2" id="KW-1185">Reference proteome</keyword>
<reference evidence="1" key="1">
    <citation type="submission" date="2021-01" db="EMBL/GenBank/DDBJ databases">
        <title>Whole genome shotgun sequence of Rhizocola hellebori NBRC 109834.</title>
        <authorList>
            <person name="Komaki H."/>
            <person name="Tamura T."/>
        </authorList>
    </citation>
    <scope>NUCLEOTIDE SEQUENCE</scope>
    <source>
        <strain evidence="1">NBRC 109834</strain>
    </source>
</reference>
<accession>A0A8J3QAL3</accession>
<gene>
    <name evidence="1" type="ORF">Rhe02_42080</name>
</gene>
<protein>
    <submittedName>
        <fullName evidence="1">Uncharacterized protein</fullName>
    </submittedName>
</protein>
<dbReference type="Proteomes" id="UP000612899">
    <property type="component" value="Unassembled WGS sequence"/>
</dbReference>
<sequence length="70" mass="7841">MVELLNQFGDRLLSAIVPRKEASACQCRGGYYECKCSGGVAWRRWCSENCNCVKSCGGWYVGDCPYYPVC</sequence>
<comment type="caution">
    <text evidence="1">The sequence shown here is derived from an EMBL/GenBank/DDBJ whole genome shotgun (WGS) entry which is preliminary data.</text>
</comment>
<name>A0A8J3QAL3_9ACTN</name>